<protein>
    <submittedName>
        <fullName evidence="1">Uncharacterized protein</fullName>
    </submittedName>
</protein>
<dbReference type="OrthoDB" id="7875306at2"/>
<keyword evidence="2" id="KW-1185">Reference proteome</keyword>
<accession>A0A3R7P6Q4</accession>
<comment type="caution">
    <text evidence="1">The sequence shown here is derived from an EMBL/GenBank/DDBJ whole genome shotgun (WGS) entry which is preliminary data.</text>
</comment>
<evidence type="ECO:0000313" key="2">
    <source>
        <dbReference type="Proteomes" id="UP000238137"/>
    </source>
</evidence>
<dbReference type="Proteomes" id="UP000238137">
    <property type="component" value="Unassembled WGS sequence"/>
</dbReference>
<reference evidence="1" key="1">
    <citation type="submission" date="2018-05" db="EMBL/GenBank/DDBJ databases">
        <title>Reclassification of Methylarcula marina and Methylarcula terricola as Paracoccus methylarcula sp.nov., comb.nov. and Paracoccus terricola comb.nov.</title>
        <authorList>
            <person name="Shmareva M.N."/>
            <person name="Doronina N.V."/>
            <person name="Vasilenko O.V."/>
            <person name="Tarlachkov S.V."/>
            <person name="Trotsenko Y.A."/>
        </authorList>
    </citation>
    <scope>NUCLEOTIDE SEQUENCE [LARGE SCALE GENOMIC DNA]</scope>
    <source>
        <strain evidence="1">VKM B-2159</strain>
    </source>
</reference>
<dbReference type="AlphaFoldDB" id="A0A3R7P6Q4"/>
<gene>
    <name evidence="1" type="ORF">A7A09_000055</name>
</gene>
<dbReference type="EMBL" id="PXNQ02000001">
    <property type="protein sequence ID" value="RNF36377.1"/>
    <property type="molecule type" value="Genomic_DNA"/>
</dbReference>
<proteinExistence type="predicted"/>
<name>A0A3R7P6Q4_9RHOB</name>
<evidence type="ECO:0000313" key="1">
    <source>
        <dbReference type="EMBL" id="RNF36377.1"/>
    </source>
</evidence>
<sequence>MRSVYLVKYWVNDQVRYNKASSGKIVKIPASKYLSSNPYTCTPSGFGQKSRCYSTHSKH</sequence>
<organism evidence="1 2">
    <name type="scientific">Paracoccus methylarcula</name>
    <dbReference type="NCBI Taxonomy" id="72022"/>
    <lineage>
        <taxon>Bacteria</taxon>
        <taxon>Pseudomonadati</taxon>
        <taxon>Pseudomonadota</taxon>
        <taxon>Alphaproteobacteria</taxon>
        <taxon>Rhodobacterales</taxon>
        <taxon>Paracoccaceae</taxon>
        <taxon>Paracoccus</taxon>
    </lineage>
</organism>